<accession>A0ABR4PS40</accession>
<dbReference type="InterPro" id="IPR003016">
    <property type="entry name" value="2-oxoA_DH_lipoyl-BS"/>
</dbReference>
<reference evidence="13 14" key="1">
    <citation type="submission" date="2024-06" db="EMBL/GenBank/DDBJ databases">
        <title>Complete genome of Phlyctema vagabunda strain 19-DSS-EL-015.</title>
        <authorList>
            <person name="Fiorenzani C."/>
        </authorList>
    </citation>
    <scope>NUCLEOTIDE SEQUENCE [LARGE SCALE GENOMIC DNA]</scope>
    <source>
        <strain evidence="13 14">19-DSS-EL-015</strain>
    </source>
</reference>
<dbReference type="PROSITE" id="PS50968">
    <property type="entry name" value="BIOTINYL_LIPOYL"/>
    <property type="match status" value="1"/>
</dbReference>
<evidence type="ECO:0000256" key="2">
    <source>
        <dbReference type="ARBA" id="ARBA00005145"/>
    </source>
</evidence>
<dbReference type="InterPro" id="IPR011053">
    <property type="entry name" value="Single_hybrid_motif"/>
</dbReference>
<evidence type="ECO:0000256" key="10">
    <source>
        <dbReference type="ARBA" id="ARBA00032406"/>
    </source>
</evidence>
<evidence type="ECO:0000256" key="6">
    <source>
        <dbReference type="ARBA" id="ARBA00022679"/>
    </source>
</evidence>
<dbReference type="EMBL" id="JBFCZG010000002">
    <property type="protein sequence ID" value="KAL3426194.1"/>
    <property type="molecule type" value="Genomic_DNA"/>
</dbReference>
<dbReference type="PROSITE" id="PS00189">
    <property type="entry name" value="LIPOYL"/>
    <property type="match status" value="1"/>
</dbReference>
<dbReference type="InterPro" id="IPR050537">
    <property type="entry name" value="2-oxoacid_dehydrogenase"/>
</dbReference>
<dbReference type="InterPro" id="IPR023213">
    <property type="entry name" value="CAT-like_dom_sf"/>
</dbReference>
<keyword evidence="5" id="KW-0816">Tricarboxylic acid cycle</keyword>
<sequence length="426" mass="46966">MLSRRILVASRFLRAPRAPLARYPFPVIQQFRSYADKIVKVPEMAESISEGTLKQWSKQIGDYVEQDEEIATIETDKIDVAVNAPEAGTIKEFLANEEDTVTVGQDLVRLELGGAPEGGEKEKASSEPKEPASESKSTSSHPEPSKKEESKSKDESSTPPPPKEKKPEPKKENPPPKSSEKGESKSAPALGNREERRVKMNRMRLRIAERLKQSQNTAASLTTFNEVDMSSLMEFRKLYKDDVLKKTGVKLGFMSAFSRASVLAMRDIPAVNASIEGPNGGDTIVYRDYVDISVAVATEKGLVTPVVRNTEALDLVGIEKSIADLGKKARDNKLTIEDMAGGTFTISNGGVFGSLMGTPIINLPQTAVLGLHAIKEKPVVVNGQIVIRPMMYLALTYDHRLLDGREAVQFLVKVKEYIEDPRRMLL</sequence>
<comment type="caution">
    <text evidence="13">The sequence shown here is derived from an EMBL/GenBank/DDBJ whole genome shotgun (WGS) entry which is preliminary data.</text>
</comment>
<dbReference type="SUPFAM" id="SSF51230">
    <property type="entry name" value="Single hybrid motif"/>
    <property type="match status" value="1"/>
</dbReference>
<dbReference type="CDD" id="cd06849">
    <property type="entry name" value="lipoyl_domain"/>
    <property type="match status" value="1"/>
</dbReference>
<keyword evidence="9 13" id="KW-0012">Acyltransferase</keyword>
<feature type="region of interest" description="Disordered" evidence="11">
    <location>
        <begin position="112"/>
        <end position="198"/>
    </location>
</feature>
<evidence type="ECO:0000256" key="7">
    <source>
        <dbReference type="ARBA" id="ARBA00022823"/>
    </source>
</evidence>
<dbReference type="Gene3D" id="2.40.50.100">
    <property type="match status" value="1"/>
</dbReference>
<dbReference type="PANTHER" id="PTHR43416:SF5">
    <property type="entry name" value="DIHYDROLIPOYLLYSINE-RESIDUE SUCCINYLTRANSFERASE COMPONENT OF 2-OXOGLUTARATE DEHYDROGENASE COMPLEX, MITOCHONDRIAL"/>
    <property type="match status" value="1"/>
</dbReference>
<evidence type="ECO:0000313" key="14">
    <source>
        <dbReference type="Proteomes" id="UP001629113"/>
    </source>
</evidence>
<evidence type="ECO:0000259" key="12">
    <source>
        <dbReference type="PROSITE" id="PS50968"/>
    </source>
</evidence>
<comment type="cofactor">
    <cofactor evidence="1">
        <name>(R)-lipoate</name>
        <dbReference type="ChEBI" id="CHEBI:83088"/>
    </cofactor>
</comment>
<feature type="compositionally biased region" description="Basic and acidic residues" evidence="11">
    <location>
        <begin position="143"/>
        <end position="184"/>
    </location>
</feature>
<name>A0ABR4PS40_9HELO</name>
<evidence type="ECO:0000256" key="3">
    <source>
        <dbReference type="ARBA" id="ARBA00007317"/>
    </source>
</evidence>
<feature type="compositionally biased region" description="Basic and acidic residues" evidence="11">
    <location>
        <begin position="118"/>
        <end position="133"/>
    </location>
</feature>
<organism evidence="13 14">
    <name type="scientific">Phlyctema vagabunda</name>
    <dbReference type="NCBI Taxonomy" id="108571"/>
    <lineage>
        <taxon>Eukaryota</taxon>
        <taxon>Fungi</taxon>
        <taxon>Dikarya</taxon>
        <taxon>Ascomycota</taxon>
        <taxon>Pezizomycotina</taxon>
        <taxon>Leotiomycetes</taxon>
        <taxon>Helotiales</taxon>
        <taxon>Dermateaceae</taxon>
        <taxon>Phlyctema</taxon>
    </lineage>
</organism>
<proteinExistence type="inferred from homology"/>
<comment type="pathway">
    <text evidence="2">Amino-acid degradation; L-lysine degradation via saccharopine pathway; glutaryl-CoA from L-lysine: step 6/6.</text>
</comment>
<keyword evidence="8" id="KW-0809">Transit peptide</keyword>
<dbReference type="Proteomes" id="UP001629113">
    <property type="component" value="Unassembled WGS sequence"/>
</dbReference>
<feature type="domain" description="Lipoyl-binding" evidence="12">
    <location>
        <begin position="36"/>
        <end position="111"/>
    </location>
</feature>
<evidence type="ECO:0000313" key="13">
    <source>
        <dbReference type="EMBL" id="KAL3426194.1"/>
    </source>
</evidence>
<keyword evidence="14" id="KW-1185">Reference proteome</keyword>
<dbReference type="PANTHER" id="PTHR43416">
    <property type="entry name" value="DIHYDROLIPOYLLYSINE-RESIDUE SUCCINYLTRANSFERASE COMPONENT OF 2-OXOGLUTARATE DEHYDROGENASE COMPLEX, MITOCHONDRIAL-RELATED"/>
    <property type="match status" value="1"/>
</dbReference>
<evidence type="ECO:0000256" key="5">
    <source>
        <dbReference type="ARBA" id="ARBA00022532"/>
    </source>
</evidence>
<evidence type="ECO:0000256" key="8">
    <source>
        <dbReference type="ARBA" id="ARBA00022946"/>
    </source>
</evidence>
<dbReference type="Pfam" id="PF00364">
    <property type="entry name" value="Biotin_lipoyl"/>
    <property type="match status" value="1"/>
</dbReference>
<evidence type="ECO:0000256" key="9">
    <source>
        <dbReference type="ARBA" id="ARBA00023315"/>
    </source>
</evidence>
<dbReference type="EC" id="2.3.1.61" evidence="4"/>
<protein>
    <recommendedName>
        <fullName evidence="4">dihydrolipoyllysine-residue succinyltransferase</fullName>
        <ecNumber evidence="4">2.3.1.61</ecNumber>
    </recommendedName>
    <alternativeName>
        <fullName evidence="10">2-oxoglutarate dehydrogenase complex component E2</fullName>
    </alternativeName>
</protein>
<dbReference type="Pfam" id="PF00198">
    <property type="entry name" value="2-oxoacid_dh"/>
    <property type="match status" value="1"/>
</dbReference>
<dbReference type="NCBIfam" id="TIGR01347">
    <property type="entry name" value="sucB"/>
    <property type="match status" value="1"/>
</dbReference>
<evidence type="ECO:0000256" key="11">
    <source>
        <dbReference type="SAM" id="MobiDB-lite"/>
    </source>
</evidence>
<evidence type="ECO:0000256" key="1">
    <source>
        <dbReference type="ARBA" id="ARBA00001938"/>
    </source>
</evidence>
<comment type="similarity">
    <text evidence="3">Belongs to the 2-oxoacid dehydrogenase family.</text>
</comment>
<dbReference type="NCBIfam" id="NF004309">
    <property type="entry name" value="PRK05704.1"/>
    <property type="match status" value="1"/>
</dbReference>
<evidence type="ECO:0000256" key="4">
    <source>
        <dbReference type="ARBA" id="ARBA00012945"/>
    </source>
</evidence>
<gene>
    <name evidence="13" type="ORF">PVAG01_02985</name>
</gene>
<dbReference type="Gene3D" id="3.30.559.10">
    <property type="entry name" value="Chloramphenicol acetyltransferase-like domain"/>
    <property type="match status" value="1"/>
</dbReference>
<keyword evidence="7" id="KW-0450">Lipoyl</keyword>
<dbReference type="InterPro" id="IPR001078">
    <property type="entry name" value="2-oxoacid_DH_actylTfrase"/>
</dbReference>
<dbReference type="SUPFAM" id="SSF52777">
    <property type="entry name" value="CoA-dependent acyltransferases"/>
    <property type="match status" value="1"/>
</dbReference>
<dbReference type="GO" id="GO:0016746">
    <property type="term" value="F:acyltransferase activity"/>
    <property type="evidence" value="ECO:0007669"/>
    <property type="project" value="UniProtKB-KW"/>
</dbReference>
<dbReference type="InterPro" id="IPR006255">
    <property type="entry name" value="SucB"/>
</dbReference>
<dbReference type="InterPro" id="IPR000089">
    <property type="entry name" value="Biotin_lipoyl"/>
</dbReference>
<keyword evidence="6" id="KW-0808">Transferase</keyword>